<dbReference type="SMART" id="SM00028">
    <property type="entry name" value="TPR"/>
    <property type="match status" value="6"/>
</dbReference>
<keyword evidence="9" id="KW-0472">Membrane</keyword>
<dbReference type="InterPro" id="IPR019734">
    <property type="entry name" value="TPR_rpt"/>
</dbReference>
<evidence type="ECO:0000256" key="3">
    <source>
        <dbReference type="ARBA" id="ARBA00022553"/>
    </source>
</evidence>
<reference evidence="11" key="2">
    <citation type="submission" date="2020-09" db="EMBL/GenBank/DDBJ databases">
        <authorList>
            <person name="Sun Q."/>
            <person name="Zhou Y."/>
        </authorList>
    </citation>
    <scope>NUCLEOTIDE SEQUENCE</scope>
    <source>
        <strain evidence="11">CGMCC 1.12924</strain>
    </source>
</reference>
<keyword evidence="4" id="KW-0808">Transferase</keyword>
<dbReference type="Gene3D" id="1.25.40.10">
    <property type="entry name" value="Tetratricopeptide repeat domain"/>
    <property type="match status" value="3"/>
</dbReference>
<reference evidence="11" key="1">
    <citation type="journal article" date="2014" name="Int. J. Syst. Evol. Microbiol.">
        <title>Complete genome sequence of Corynebacterium casei LMG S-19264T (=DSM 44701T), isolated from a smear-ripened cheese.</title>
        <authorList>
            <consortium name="US DOE Joint Genome Institute (JGI-PGF)"/>
            <person name="Walter F."/>
            <person name="Albersmeier A."/>
            <person name="Kalinowski J."/>
            <person name="Ruckert C."/>
        </authorList>
    </citation>
    <scope>NUCLEOTIDE SEQUENCE</scope>
    <source>
        <strain evidence="11">CGMCC 1.12924</strain>
    </source>
</reference>
<dbReference type="InterPro" id="IPR050736">
    <property type="entry name" value="Sensor_HK_Regulatory"/>
</dbReference>
<dbReference type="SUPFAM" id="SSF55874">
    <property type="entry name" value="ATPase domain of HSP90 chaperone/DNA topoisomerase II/histidine kinase"/>
    <property type="match status" value="1"/>
</dbReference>
<accession>A0A8J2V9P9</accession>
<keyword evidence="7" id="KW-0802">TPR repeat</keyword>
<keyword evidence="8" id="KW-0175">Coiled coil</keyword>
<dbReference type="InterPro" id="IPR036890">
    <property type="entry name" value="HATPase_C_sf"/>
</dbReference>
<dbReference type="PRINTS" id="PR00344">
    <property type="entry name" value="BCTRLSENSOR"/>
</dbReference>
<dbReference type="PANTHER" id="PTHR43711:SF28">
    <property type="entry name" value="SENSOR HISTIDINE KINASE YXDK"/>
    <property type="match status" value="1"/>
</dbReference>
<dbReference type="InterPro" id="IPR003661">
    <property type="entry name" value="HisK_dim/P_dom"/>
</dbReference>
<keyword evidence="12" id="KW-1185">Reference proteome</keyword>
<dbReference type="InterPro" id="IPR003594">
    <property type="entry name" value="HATPase_dom"/>
</dbReference>
<evidence type="ECO:0000256" key="8">
    <source>
        <dbReference type="SAM" id="Coils"/>
    </source>
</evidence>
<dbReference type="EC" id="2.7.13.3" evidence="2"/>
<dbReference type="PROSITE" id="PS50005">
    <property type="entry name" value="TPR"/>
    <property type="match status" value="2"/>
</dbReference>
<feature type="transmembrane region" description="Helical" evidence="9">
    <location>
        <begin position="416"/>
        <end position="436"/>
    </location>
</feature>
<comment type="caution">
    <text evidence="11">The sequence shown here is derived from an EMBL/GenBank/DDBJ whole genome shotgun (WGS) entry which is preliminary data.</text>
</comment>
<dbReference type="AlphaFoldDB" id="A0A8J2V9P9"/>
<keyword evidence="6" id="KW-0902">Two-component regulatory system</keyword>
<comment type="catalytic activity">
    <reaction evidence="1">
        <text>ATP + protein L-histidine = ADP + protein N-phospho-L-histidine.</text>
        <dbReference type="EC" id="2.7.13.3"/>
    </reaction>
</comment>
<evidence type="ECO:0000256" key="7">
    <source>
        <dbReference type="PROSITE-ProRule" id="PRU00339"/>
    </source>
</evidence>
<feature type="domain" description="Histidine kinase" evidence="10">
    <location>
        <begin position="483"/>
        <end position="699"/>
    </location>
</feature>
<dbReference type="InterPro" id="IPR004358">
    <property type="entry name" value="Sig_transdc_His_kin-like_C"/>
</dbReference>
<dbReference type="EMBL" id="BMGK01000004">
    <property type="protein sequence ID" value="GGD88846.1"/>
    <property type="molecule type" value="Genomic_DNA"/>
</dbReference>
<evidence type="ECO:0000259" key="10">
    <source>
        <dbReference type="PROSITE" id="PS50109"/>
    </source>
</evidence>
<feature type="repeat" description="TPR" evidence="7">
    <location>
        <begin position="59"/>
        <end position="92"/>
    </location>
</feature>
<proteinExistence type="predicted"/>
<feature type="coiled-coil region" evidence="8">
    <location>
        <begin position="378"/>
        <end position="412"/>
    </location>
</feature>
<dbReference type="Gene3D" id="3.30.565.10">
    <property type="entry name" value="Histidine kinase-like ATPase, C-terminal domain"/>
    <property type="match status" value="1"/>
</dbReference>
<dbReference type="SMART" id="SM00388">
    <property type="entry name" value="HisKA"/>
    <property type="match status" value="1"/>
</dbReference>
<keyword evidence="5" id="KW-0418">Kinase</keyword>
<dbReference type="Pfam" id="PF13181">
    <property type="entry name" value="TPR_8"/>
    <property type="match status" value="1"/>
</dbReference>
<dbReference type="SMART" id="SM00387">
    <property type="entry name" value="HATPase_c"/>
    <property type="match status" value="1"/>
</dbReference>
<dbReference type="SUPFAM" id="SSF47384">
    <property type="entry name" value="Homodimeric domain of signal transducing histidine kinase"/>
    <property type="match status" value="1"/>
</dbReference>
<keyword evidence="9" id="KW-0812">Transmembrane</keyword>
<evidence type="ECO:0000256" key="4">
    <source>
        <dbReference type="ARBA" id="ARBA00022679"/>
    </source>
</evidence>
<gene>
    <name evidence="11" type="ORF">GCM10011312_10880</name>
</gene>
<evidence type="ECO:0000256" key="1">
    <source>
        <dbReference type="ARBA" id="ARBA00000085"/>
    </source>
</evidence>
<dbReference type="InterPro" id="IPR036097">
    <property type="entry name" value="HisK_dim/P_sf"/>
</dbReference>
<dbReference type="PANTHER" id="PTHR43711">
    <property type="entry name" value="TWO-COMPONENT HISTIDINE KINASE"/>
    <property type="match status" value="1"/>
</dbReference>
<dbReference type="Gene3D" id="1.10.287.130">
    <property type="match status" value="1"/>
</dbReference>
<organism evidence="11 12">
    <name type="scientific">Planktosalinus lacus</name>
    <dbReference type="NCBI Taxonomy" id="1526573"/>
    <lineage>
        <taxon>Bacteria</taxon>
        <taxon>Pseudomonadati</taxon>
        <taxon>Bacteroidota</taxon>
        <taxon>Flavobacteriia</taxon>
        <taxon>Flavobacteriales</taxon>
        <taxon>Flavobacteriaceae</taxon>
        <taxon>Planktosalinus</taxon>
    </lineage>
</organism>
<evidence type="ECO:0000256" key="2">
    <source>
        <dbReference type="ARBA" id="ARBA00012438"/>
    </source>
</evidence>
<dbReference type="InterPro" id="IPR005467">
    <property type="entry name" value="His_kinase_dom"/>
</dbReference>
<evidence type="ECO:0000313" key="11">
    <source>
        <dbReference type="EMBL" id="GGD88846.1"/>
    </source>
</evidence>
<evidence type="ECO:0000256" key="9">
    <source>
        <dbReference type="SAM" id="Phobius"/>
    </source>
</evidence>
<evidence type="ECO:0000313" key="12">
    <source>
        <dbReference type="Proteomes" id="UP000652231"/>
    </source>
</evidence>
<dbReference type="CDD" id="cd00075">
    <property type="entry name" value="HATPase"/>
    <property type="match status" value="1"/>
</dbReference>
<dbReference type="CDD" id="cd00082">
    <property type="entry name" value="HisKA"/>
    <property type="match status" value="1"/>
</dbReference>
<dbReference type="Pfam" id="PF02518">
    <property type="entry name" value="HATPase_c"/>
    <property type="match status" value="1"/>
</dbReference>
<evidence type="ECO:0000256" key="5">
    <source>
        <dbReference type="ARBA" id="ARBA00022777"/>
    </source>
</evidence>
<dbReference type="GO" id="GO:0000155">
    <property type="term" value="F:phosphorelay sensor kinase activity"/>
    <property type="evidence" value="ECO:0007669"/>
    <property type="project" value="InterPro"/>
</dbReference>
<dbReference type="Proteomes" id="UP000652231">
    <property type="component" value="Unassembled WGS sequence"/>
</dbReference>
<keyword evidence="9" id="KW-1133">Transmembrane helix</keyword>
<sequence length="708" mass="80287">MCVFNLSSQEASNHTEQKTLQLIDSANAATDEGDYKKSKNLLSLAKASIDSSSSTGLLYKYYVTLGSLSFSTHQIEEAQNAYLKAIEMARKNKDTSGLVTAYSGKANTLLINNKFKKALVYQQEALDLLKSEKSKVYYGLLSNMSIAFKQAQDFDNSLDALLEVRDYFIKQDDKKSIAIVENNLGELYRENFQDYETALEHYHRAIKLNKAINDDRQLAQNYHNMSLTFNNLKQQDSAYFYIQKALEIKTESGDVGGLASSYYALGSIELENSEFDKAITSFQRSVEISEEYKITPGLYHSNMGIADAYLAKGNKAEALNYYKKVEEVSKLVDSYEMKAGIAKNLLEFYKTEQDYENAFLYSEKLQEIQDSISSIKSNDRLDELRVQYESSLAETENQVLKERERAQKQKIDMQNVFLIVSGIALVGFAILIIVLYRSNKLKKTAYKEVHSKTKELEKQYAVVKQREHELNRSLALKDKIFSVLGHDLRTPLANVSNLIDSMSQIELNPEEMEFLLKHLKGETTASLKTLENILQWARLQMNENSTKIEQLDEDGIIIEIITNLESHTEAKNIEVKYLNTSTSLLKADENQFRSIANNLIANAIKFSPIDGKIEINFKENDDYFIFTVSDQGEGIKPSIIENLETQDELLSTYGTEGEKGTGIGLRIVKDFINLHEGKLEFSKNEPQGTIVTVSFPKVQKTASVSKRD</sequence>
<protein>
    <recommendedName>
        <fullName evidence="2">histidine kinase</fullName>
        <ecNumber evidence="2">2.7.13.3</ecNumber>
    </recommendedName>
</protein>
<evidence type="ECO:0000256" key="6">
    <source>
        <dbReference type="ARBA" id="ARBA00023012"/>
    </source>
</evidence>
<keyword evidence="3" id="KW-0597">Phosphoprotein</keyword>
<dbReference type="SUPFAM" id="SSF48452">
    <property type="entry name" value="TPR-like"/>
    <property type="match status" value="2"/>
</dbReference>
<dbReference type="Pfam" id="PF13424">
    <property type="entry name" value="TPR_12"/>
    <property type="match status" value="2"/>
</dbReference>
<name>A0A8J2V9P9_9FLAO</name>
<dbReference type="InterPro" id="IPR011990">
    <property type="entry name" value="TPR-like_helical_dom_sf"/>
</dbReference>
<dbReference type="PROSITE" id="PS50109">
    <property type="entry name" value="HIS_KIN"/>
    <property type="match status" value="1"/>
</dbReference>
<feature type="repeat" description="TPR" evidence="7">
    <location>
        <begin position="259"/>
        <end position="292"/>
    </location>
</feature>